<dbReference type="Pfam" id="PF13581">
    <property type="entry name" value="HATPase_c_2"/>
    <property type="match status" value="1"/>
</dbReference>
<comment type="caution">
    <text evidence="3">The sequence shown here is derived from an EMBL/GenBank/DDBJ whole genome shotgun (WGS) entry which is preliminary data.</text>
</comment>
<sequence length="145" mass="15022">MEIVLPSIAAHTHNWPGTAESLGQCRAWVRQVLPVGCPRAADVVQVVAELTANAVMHSASGAPGGRYAVQVEVSPESVGVTVIDLGPVLVKAVRPLGEGGHGLAIVRELADGYDAVEMPSGRIVTCWLDCPPNSSCDSTDVTSPT</sequence>
<dbReference type="PANTHER" id="PTHR35526:SF3">
    <property type="entry name" value="ANTI-SIGMA-F FACTOR RSBW"/>
    <property type="match status" value="1"/>
</dbReference>
<keyword evidence="3" id="KW-0547">Nucleotide-binding</keyword>
<dbReference type="EMBL" id="JBITGY010000012">
    <property type="protein sequence ID" value="MFI6503707.1"/>
    <property type="molecule type" value="Genomic_DNA"/>
</dbReference>
<keyword evidence="1" id="KW-0723">Serine/threonine-protein kinase</keyword>
<feature type="domain" description="Histidine kinase/HSP90-like ATPase" evidence="2">
    <location>
        <begin position="18"/>
        <end position="125"/>
    </location>
</feature>
<dbReference type="RefSeq" id="WP_397089571.1">
    <property type="nucleotide sequence ID" value="NZ_JBITGY010000012.1"/>
</dbReference>
<gene>
    <name evidence="3" type="ORF">ACIBG2_40425</name>
</gene>
<dbReference type="Proteomes" id="UP001612741">
    <property type="component" value="Unassembled WGS sequence"/>
</dbReference>
<dbReference type="Gene3D" id="3.30.565.10">
    <property type="entry name" value="Histidine kinase-like ATPase, C-terminal domain"/>
    <property type="match status" value="1"/>
</dbReference>
<evidence type="ECO:0000259" key="2">
    <source>
        <dbReference type="Pfam" id="PF13581"/>
    </source>
</evidence>
<organism evidence="3 4">
    <name type="scientific">Nonomuraea typhae</name>
    <dbReference type="NCBI Taxonomy" id="2603600"/>
    <lineage>
        <taxon>Bacteria</taxon>
        <taxon>Bacillati</taxon>
        <taxon>Actinomycetota</taxon>
        <taxon>Actinomycetes</taxon>
        <taxon>Streptosporangiales</taxon>
        <taxon>Streptosporangiaceae</taxon>
        <taxon>Nonomuraea</taxon>
    </lineage>
</organism>
<dbReference type="InterPro" id="IPR003594">
    <property type="entry name" value="HATPase_dom"/>
</dbReference>
<evidence type="ECO:0000313" key="3">
    <source>
        <dbReference type="EMBL" id="MFI6503707.1"/>
    </source>
</evidence>
<name>A0ABW7Z6A5_9ACTN</name>
<reference evidence="3 4" key="1">
    <citation type="submission" date="2024-10" db="EMBL/GenBank/DDBJ databases">
        <title>The Natural Products Discovery Center: Release of the First 8490 Sequenced Strains for Exploring Actinobacteria Biosynthetic Diversity.</title>
        <authorList>
            <person name="Kalkreuter E."/>
            <person name="Kautsar S.A."/>
            <person name="Yang D."/>
            <person name="Bader C.D."/>
            <person name="Teijaro C.N."/>
            <person name="Fluegel L."/>
            <person name="Davis C.M."/>
            <person name="Simpson J.R."/>
            <person name="Lauterbach L."/>
            <person name="Steele A.D."/>
            <person name="Gui C."/>
            <person name="Meng S."/>
            <person name="Li G."/>
            <person name="Viehrig K."/>
            <person name="Ye F."/>
            <person name="Su P."/>
            <person name="Kiefer A.F."/>
            <person name="Nichols A."/>
            <person name="Cepeda A.J."/>
            <person name="Yan W."/>
            <person name="Fan B."/>
            <person name="Jiang Y."/>
            <person name="Adhikari A."/>
            <person name="Zheng C.-J."/>
            <person name="Schuster L."/>
            <person name="Cowan T.M."/>
            <person name="Smanski M.J."/>
            <person name="Chevrette M.G."/>
            <person name="De Carvalho L.P.S."/>
            <person name="Shen B."/>
        </authorList>
    </citation>
    <scope>NUCLEOTIDE SEQUENCE [LARGE SCALE GENOMIC DNA]</scope>
    <source>
        <strain evidence="3 4">NPDC050545</strain>
    </source>
</reference>
<keyword evidence="3" id="KW-0067">ATP-binding</keyword>
<keyword evidence="1" id="KW-0418">Kinase</keyword>
<proteinExistence type="predicted"/>
<evidence type="ECO:0000313" key="4">
    <source>
        <dbReference type="Proteomes" id="UP001612741"/>
    </source>
</evidence>
<dbReference type="GO" id="GO:0005524">
    <property type="term" value="F:ATP binding"/>
    <property type="evidence" value="ECO:0007669"/>
    <property type="project" value="UniProtKB-KW"/>
</dbReference>
<dbReference type="PANTHER" id="PTHR35526">
    <property type="entry name" value="ANTI-SIGMA-F FACTOR RSBW-RELATED"/>
    <property type="match status" value="1"/>
</dbReference>
<dbReference type="InterPro" id="IPR050267">
    <property type="entry name" value="Anti-sigma-factor_SerPK"/>
</dbReference>
<evidence type="ECO:0000256" key="1">
    <source>
        <dbReference type="ARBA" id="ARBA00022527"/>
    </source>
</evidence>
<dbReference type="SUPFAM" id="SSF55874">
    <property type="entry name" value="ATPase domain of HSP90 chaperone/DNA topoisomerase II/histidine kinase"/>
    <property type="match status" value="1"/>
</dbReference>
<keyword evidence="4" id="KW-1185">Reference proteome</keyword>
<accession>A0ABW7Z6A5</accession>
<dbReference type="CDD" id="cd16936">
    <property type="entry name" value="HATPase_RsbW-like"/>
    <property type="match status" value="1"/>
</dbReference>
<dbReference type="InterPro" id="IPR036890">
    <property type="entry name" value="HATPase_C_sf"/>
</dbReference>
<protein>
    <submittedName>
        <fullName evidence="3">ATP-binding protein</fullName>
    </submittedName>
</protein>
<keyword evidence="1" id="KW-0808">Transferase</keyword>